<dbReference type="GO" id="GO:0005684">
    <property type="term" value="C:U2-type spliceosomal complex"/>
    <property type="evidence" value="ECO:0007669"/>
    <property type="project" value="TreeGrafter"/>
</dbReference>
<organism evidence="3">
    <name type="scientific">Blastocystis hominis</name>
    <dbReference type="NCBI Taxonomy" id="12968"/>
    <lineage>
        <taxon>Eukaryota</taxon>
        <taxon>Sar</taxon>
        <taxon>Stramenopiles</taxon>
        <taxon>Bigyra</taxon>
        <taxon>Opalozoa</taxon>
        <taxon>Opalinata</taxon>
        <taxon>Blastocystidae</taxon>
        <taxon>Blastocystis</taxon>
    </lineage>
</organism>
<dbReference type="GO" id="GO:0005686">
    <property type="term" value="C:U2 snRNP"/>
    <property type="evidence" value="ECO:0007669"/>
    <property type="project" value="TreeGrafter"/>
</dbReference>
<dbReference type="Gene3D" id="3.30.70.330">
    <property type="match status" value="1"/>
</dbReference>
<dbReference type="Proteomes" id="UP000008312">
    <property type="component" value="Unassembled WGS sequence"/>
</dbReference>
<dbReference type="InterPro" id="IPR034393">
    <property type="entry name" value="TatSF1-like"/>
</dbReference>
<dbReference type="SUPFAM" id="SSF54928">
    <property type="entry name" value="RNA-binding domain, RBD"/>
    <property type="match status" value="1"/>
</dbReference>
<evidence type="ECO:0000313" key="3">
    <source>
        <dbReference type="EMBL" id="CBK21922.2"/>
    </source>
</evidence>
<accession>D8M1I3</accession>
<feature type="region of interest" description="Disordered" evidence="1">
    <location>
        <begin position="1"/>
        <end position="52"/>
    </location>
</feature>
<proteinExistence type="predicted"/>
<dbReference type="InterPro" id="IPR000504">
    <property type="entry name" value="RRM_dom"/>
</dbReference>
<evidence type="ECO:0000313" key="4">
    <source>
        <dbReference type="Proteomes" id="UP000008312"/>
    </source>
</evidence>
<dbReference type="PANTHER" id="PTHR15608">
    <property type="entry name" value="SPLICING FACTOR U2AF-ASSOCIATED PROTEIN 2"/>
    <property type="match status" value="1"/>
</dbReference>
<protein>
    <recommendedName>
        <fullName evidence="2">RRM domain-containing protein</fullName>
    </recommendedName>
</protein>
<gene>
    <name evidence="3" type="ORF">GSBLH_T00006373001</name>
</gene>
<feature type="domain" description="RRM" evidence="2">
    <location>
        <begin position="62"/>
        <end position="87"/>
    </location>
</feature>
<dbReference type="EMBL" id="FN668645">
    <property type="protein sequence ID" value="CBK21922.2"/>
    <property type="molecule type" value="Genomic_DNA"/>
</dbReference>
<feature type="compositionally biased region" description="Basic residues" evidence="1">
    <location>
        <begin position="41"/>
        <end position="52"/>
    </location>
</feature>
<sequence>MSDLKTEPVKDQEPEQKDLAEFQTPIPQDAIETEKKETMPKKKRYNKKKGNQRKNSKLNTWIYIQNLPKDVTEEELSDVFKRYGIIQQNLDGSPKALFGCSIKLYKNEKGELTGDARLCYLCKESIQLAIKMQDDYPLRYGCRHREEVTCSDKENIRVSEAVFDKKDKEHDQAVNLGEEDEKTKRLRWMFMQQQKQQLSWDDEKVDTSRVGLRIIVLQNMFSLAETTRLLFKNRMNGRAKLQIGALRRREKRLRGVWRHREDYDLRHESGRDRVHQADEWTVLRWTFWDGRTDYHTRMTDEEENTKLENFAQWIEGEEDE</sequence>
<dbReference type="RefSeq" id="XP_012895970.1">
    <property type="nucleotide sequence ID" value="XM_013040516.1"/>
</dbReference>
<reference evidence="3" key="1">
    <citation type="submission" date="2010-02" db="EMBL/GenBank/DDBJ databases">
        <title>Sequencing and annotation of the Blastocystis hominis genome.</title>
        <authorList>
            <person name="Wincker P."/>
        </authorList>
    </citation>
    <scope>NUCLEOTIDE SEQUENCE</scope>
    <source>
        <strain evidence="3">Singapore isolate B</strain>
    </source>
</reference>
<keyword evidence="4" id="KW-1185">Reference proteome</keyword>
<dbReference type="InParanoid" id="D8M1I3"/>
<dbReference type="GO" id="GO:0003723">
    <property type="term" value="F:RNA binding"/>
    <property type="evidence" value="ECO:0007669"/>
    <property type="project" value="InterPro"/>
</dbReference>
<dbReference type="OrthoDB" id="10258585at2759"/>
<dbReference type="InterPro" id="IPR035979">
    <property type="entry name" value="RBD_domain_sf"/>
</dbReference>
<name>D8M1I3_BLAHO</name>
<dbReference type="GeneID" id="24922498"/>
<dbReference type="AlphaFoldDB" id="D8M1I3"/>
<evidence type="ECO:0000256" key="1">
    <source>
        <dbReference type="SAM" id="MobiDB-lite"/>
    </source>
</evidence>
<evidence type="ECO:0000259" key="2">
    <source>
        <dbReference type="Pfam" id="PF00076"/>
    </source>
</evidence>
<dbReference type="InterPro" id="IPR012677">
    <property type="entry name" value="Nucleotide-bd_a/b_plait_sf"/>
</dbReference>
<dbReference type="Pfam" id="PF00076">
    <property type="entry name" value="RRM_1"/>
    <property type="match status" value="1"/>
</dbReference>
<dbReference type="PANTHER" id="PTHR15608:SF0">
    <property type="entry name" value="HIV TAT-SPECIFIC FACTOR 1"/>
    <property type="match status" value="1"/>
</dbReference>
<feature type="compositionally biased region" description="Basic and acidic residues" evidence="1">
    <location>
        <begin position="1"/>
        <end position="20"/>
    </location>
</feature>